<name>A0A382VXL2_9ZZZZ</name>
<accession>A0A382VXL2</accession>
<reference evidence="1" key="1">
    <citation type="submission" date="2018-05" db="EMBL/GenBank/DDBJ databases">
        <authorList>
            <person name="Lanie J.A."/>
            <person name="Ng W.-L."/>
            <person name="Kazmierczak K.M."/>
            <person name="Andrzejewski T.M."/>
            <person name="Davidsen T.M."/>
            <person name="Wayne K.J."/>
            <person name="Tettelin H."/>
            <person name="Glass J.I."/>
            <person name="Rusch D."/>
            <person name="Podicherti R."/>
            <person name="Tsui H.-C.T."/>
            <person name="Winkler M.E."/>
        </authorList>
    </citation>
    <scope>NUCLEOTIDE SEQUENCE</scope>
</reference>
<proteinExistence type="predicted"/>
<feature type="non-terminal residue" evidence="1">
    <location>
        <position position="118"/>
    </location>
</feature>
<evidence type="ECO:0000313" key="1">
    <source>
        <dbReference type="EMBL" id="SVD51229.1"/>
    </source>
</evidence>
<dbReference type="EMBL" id="UINC01155401">
    <property type="protein sequence ID" value="SVD51229.1"/>
    <property type="molecule type" value="Genomic_DNA"/>
</dbReference>
<organism evidence="1">
    <name type="scientific">marine metagenome</name>
    <dbReference type="NCBI Taxonomy" id="408172"/>
    <lineage>
        <taxon>unclassified sequences</taxon>
        <taxon>metagenomes</taxon>
        <taxon>ecological metagenomes</taxon>
    </lineage>
</organism>
<gene>
    <name evidence="1" type="ORF">METZ01_LOCUS404083</name>
</gene>
<protein>
    <submittedName>
        <fullName evidence="1">Uncharacterized protein</fullName>
    </submittedName>
</protein>
<dbReference type="AlphaFoldDB" id="A0A382VXL2"/>
<sequence>MWIRIVIILLIIFAQTCFFSNAEAKGDEDYHRQILRQLKKINSRLVILEQDKLESVQSIQESLLRQIGEIRDSLQQIQATGEINKAEMLADVGAVKTKISDVEAHLRNEVMSEFDKQK</sequence>